<evidence type="ECO:0000313" key="3">
    <source>
        <dbReference type="Proteomes" id="UP000324748"/>
    </source>
</evidence>
<evidence type="ECO:0000313" key="2">
    <source>
        <dbReference type="EMBL" id="KAA1091487.1"/>
    </source>
</evidence>
<keyword evidence="3" id="KW-1185">Reference proteome</keyword>
<proteinExistence type="predicted"/>
<name>A0A5B0NQA5_PUCGR</name>
<reference evidence="2 3" key="1">
    <citation type="submission" date="2019-05" db="EMBL/GenBank/DDBJ databases">
        <title>Emergence of the Ug99 lineage of the wheat stem rust pathogen through somatic hybridization.</title>
        <authorList>
            <person name="Li F."/>
            <person name="Upadhyaya N.M."/>
            <person name="Sperschneider J."/>
            <person name="Matny O."/>
            <person name="Nguyen-Phuc H."/>
            <person name="Mago R."/>
            <person name="Raley C."/>
            <person name="Miller M.E."/>
            <person name="Silverstein K.A.T."/>
            <person name="Henningsen E."/>
            <person name="Hirsch C.D."/>
            <person name="Visser B."/>
            <person name="Pretorius Z.A."/>
            <person name="Steffenson B.J."/>
            <person name="Schwessinger B."/>
            <person name="Dodds P.N."/>
            <person name="Figueroa M."/>
        </authorList>
    </citation>
    <scope>NUCLEOTIDE SEQUENCE [LARGE SCALE GENOMIC DNA]</scope>
    <source>
        <strain evidence="2">21-0</strain>
    </source>
</reference>
<dbReference type="AlphaFoldDB" id="A0A5B0NQA5"/>
<feature type="chain" id="PRO_5023075475" description="Secreted protein" evidence="1">
    <location>
        <begin position="23"/>
        <end position="77"/>
    </location>
</feature>
<accession>A0A5B0NQA5</accession>
<gene>
    <name evidence="2" type="ORF">PGT21_034673</name>
</gene>
<comment type="caution">
    <text evidence="2">The sequence shown here is derived from an EMBL/GenBank/DDBJ whole genome shotgun (WGS) entry which is preliminary data.</text>
</comment>
<evidence type="ECO:0000256" key="1">
    <source>
        <dbReference type="SAM" id="SignalP"/>
    </source>
</evidence>
<protein>
    <recommendedName>
        <fullName evidence="4">Secreted protein</fullName>
    </recommendedName>
</protein>
<sequence length="77" mass="8267">MNIYISCLFLLAVLLSCSMVMNLPTDGTVQIIDGPPGVRIVEATGTSRDAPPACPYCKKHTHKYCGPPNGPHDPNNN</sequence>
<evidence type="ECO:0008006" key="4">
    <source>
        <dbReference type="Google" id="ProtNLM"/>
    </source>
</evidence>
<keyword evidence="1" id="KW-0732">Signal</keyword>
<feature type="signal peptide" evidence="1">
    <location>
        <begin position="1"/>
        <end position="22"/>
    </location>
</feature>
<dbReference type="Proteomes" id="UP000324748">
    <property type="component" value="Unassembled WGS sequence"/>
</dbReference>
<dbReference type="EMBL" id="VSWC01000092">
    <property type="protein sequence ID" value="KAA1091487.1"/>
    <property type="molecule type" value="Genomic_DNA"/>
</dbReference>
<organism evidence="2 3">
    <name type="scientific">Puccinia graminis f. sp. tritici</name>
    <dbReference type="NCBI Taxonomy" id="56615"/>
    <lineage>
        <taxon>Eukaryota</taxon>
        <taxon>Fungi</taxon>
        <taxon>Dikarya</taxon>
        <taxon>Basidiomycota</taxon>
        <taxon>Pucciniomycotina</taxon>
        <taxon>Pucciniomycetes</taxon>
        <taxon>Pucciniales</taxon>
        <taxon>Pucciniaceae</taxon>
        <taxon>Puccinia</taxon>
    </lineage>
</organism>